<gene>
    <name evidence="6" type="primary">ybaK</name>
    <name evidence="6" type="ORF">Rai3103_13495</name>
</gene>
<dbReference type="RefSeq" id="WP_153573025.1">
    <property type="nucleotide sequence ID" value="NZ_CP045725.1"/>
</dbReference>
<evidence type="ECO:0000313" key="7">
    <source>
        <dbReference type="Proteomes" id="UP000386847"/>
    </source>
</evidence>
<sequence>MAKRSKKAHEATGTPALQAVVRAGIPHQLHEHAVDMHAEGEIGPESARQLGVRPERVFKTLVADCSGHLVVGVVPVSHHLDLKALARAVGAKKAQMADPATAERSSGYVVGGISPLGQRTPLPTVVDDSALEHETIFVSAGKRSLKLEIAPADLVRLLGAQVVQIRTLD</sequence>
<evidence type="ECO:0000256" key="2">
    <source>
        <dbReference type="ARBA" id="ARBA00022917"/>
    </source>
</evidence>
<dbReference type="Pfam" id="PF04073">
    <property type="entry name" value="tRNA_edit"/>
    <property type="match status" value="1"/>
</dbReference>
<evidence type="ECO:0000256" key="4">
    <source>
        <dbReference type="PIRNR" id="PIRNR006181"/>
    </source>
</evidence>
<dbReference type="EC" id="4.2.-.-" evidence="4"/>
<dbReference type="EMBL" id="CP045725">
    <property type="protein sequence ID" value="QGF24496.1"/>
    <property type="molecule type" value="Genomic_DNA"/>
</dbReference>
<dbReference type="Gene3D" id="3.90.960.10">
    <property type="entry name" value="YbaK/aminoacyl-tRNA synthetase-associated domain"/>
    <property type="match status" value="1"/>
</dbReference>
<dbReference type="Proteomes" id="UP000386847">
    <property type="component" value="Chromosome"/>
</dbReference>
<evidence type="ECO:0000256" key="1">
    <source>
        <dbReference type="ARBA" id="ARBA00009798"/>
    </source>
</evidence>
<comment type="similarity">
    <text evidence="1 4">Belongs to the prolyl-tRNA editing family. YbaK/EbsC subfamily.</text>
</comment>
<dbReference type="GO" id="GO:0006412">
    <property type="term" value="P:translation"/>
    <property type="evidence" value="ECO:0007669"/>
    <property type="project" value="UniProtKB-KW"/>
</dbReference>
<evidence type="ECO:0000313" key="6">
    <source>
        <dbReference type="EMBL" id="QGF24496.1"/>
    </source>
</evidence>
<keyword evidence="2 4" id="KW-0648">Protein biosynthesis</keyword>
<dbReference type="NCBIfam" id="TIGR00011">
    <property type="entry name" value="YbaK_EbsC"/>
    <property type="match status" value="1"/>
</dbReference>
<name>A0A5Q2FJK4_9ACTN</name>
<dbReference type="CDD" id="cd00002">
    <property type="entry name" value="YbaK_deacylase"/>
    <property type="match status" value="1"/>
</dbReference>
<dbReference type="KEGG" id="rain:Rai3103_13495"/>
<dbReference type="InterPro" id="IPR007214">
    <property type="entry name" value="YbaK/aa-tRNA-synth-assoc-dom"/>
</dbReference>
<dbReference type="GO" id="GO:0016829">
    <property type="term" value="F:lyase activity"/>
    <property type="evidence" value="ECO:0007669"/>
    <property type="project" value="UniProtKB-KW"/>
</dbReference>
<dbReference type="PIRSF" id="PIRSF006181">
    <property type="entry name" value="EbsC_YbaK"/>
    <property type="match status" value="1"/>
</dbReference>
<evidence type="ECO:0000256" key="3">
    <source>
        <dbReference type="ARBA" id="ARBA00023239"/>
    </source>
</evidence>
<dbReference type="PANTHER" id="PTHR30411:SF0">
    <property type="entry name" value="CYS-TRNA(PRO)_CYS-TRNA(CYS) DEACYLASE YBAK"/>
    <property type="match status" value="1"/>
</dbReference>
<keyword evidence="7" id="KW-1185">Reference proteome</keyword>
<feature type="domain" description="YbaK/aminoacyl-tRNA synthetase-associated" evidence="5">
    <location>
        <begin position="45"/>
        <end position="157"/>
    </location>
</feature>
<evidence type="ECO:0000259" key="5">
    <source>
        <dbReference type="Pfam" id="PF04073"/>
    </source>
</evidence>
<dbReference type="InterPro" id="IPR004369">
    <property type="entry name" value="Prolyl-tRNA_editing_YbaK/EbsC"/>
</dbReference>
<organism evidence="6 7">
    <name type="scientific">Raineyella fluvialis</name>
    <dbReference type="NCBI Taxonomy" id="2662261"/>
    <lineage>
        <taxon>Bacteria</taxon>
        <taxon>Bacillati</taxon>
        <taxon>Actinomycetota</taxon>
        <taxon>Actinomycetes</taxon>
        <taxon>Propionibacteriales</taxon>
        <taxon>Propionibacteriaceae</taxon>
        <taxon>Raineyella</taxon>
    </lineage>
</organism>
<dbReference type="PANTHER" id="PTHR30411">
    <property type="entry name" value="CYTOPLASMIC PROTEIN"/>
    <property type="match status" value="1"/>
</dbReference>
<proteinExistence type="inferred from homology"/>
<dbReference type="SUPFAM" id="SSF55826">
    <property type="entry name" value="YbaK/ProRS associated domain"/>
    <property type="match status" value="1"/>
</dbReference>
<protein>
    <recommendedName>
        <fullName evidence="4">Cys-tRNA(Pro)/Cys-tRNA(Cys) deacylase</fullName>
        <ecNumber evidence="4">4.2.-.-</ecNumber>
    </recommendedName>
</protein>
<dbReference type="AlphaFoldDB" id="A0A5Q2FJK4"/>
<reference evidence="6 7" key="1">
    <citation type="submission" date="2019-10" db="EMBL/GenBank/DDBJ databases">
        <title>Genomic analysis of Raineyella sp. CBA3103.</title>
        <authorList>
            <person name="Roh S.W."/>
        </authorList>
    </citation>
    <scope>NUCLEOTIDE SEQUENCE [LARGE SCALE GENOMIC DNA]</scope>
    <source>
        <strain evidence="6 7">CBA3103</strain>
    </source>
</reference>
<keyword evidence="3 4" id="KW-0456">Lyase</keyword>
<dbReference type="GO" id="GO:0002161">
    <property type="term" value="F:aminoacyl-tRNA deacylase activity"/>
    <property type="evidence" value="ECO:0007669"/>
    <property type="project" value="InterPro"/>
</dbReference>
<dbReference type="InterPro" id="IPR036754">
    <property type="entry name" value="YbaK/aa-tRNA-synt-asso_dom_sf"/>
</dbReference>
<accession>A0A5Q2FJK4</accession>